<proteinExistence type="predicted"/>
<dbReference type="RefSeq" id="WP_048358432.1">
    <property type="nucleotide sequence ID" value="NZ_FNUD01000002.1"/>
</dbReference>
<evidence type="ECO:0000313" key="1">
    <source>
        <dbReference type="EMBL" id="SEE87090.1"/>
    </source>
</evidence>
<organism evidence="1 2">
    <name type="scientific">Pseudomonas deceptionensis</name>
    <dbReference type="NCBI Taxonomy" id="882211"/>
    <lineage>
        <taxon>Bacteria</taxon>
        <taxon>Pseudomonadati</taxon>
        <taxon>Pseudomonadota</taxon>
        <taxon>Gammaproteobacteria</taxon>
        <taxon>Pseudomonadales</taxon>
        <taxon>Pseudomonadaceae</taxon>
        <taxon>Pseudomonas</taxon>
    </lineage>
</organism>
<dbReference type="AlphaFoldDB" id="A0A0J6GF97"/>
<dbReference type="Proteomes" id="UP000183613">
    <property type="component" value="Unassembled WGS sequence"/>
</dbReference>
<protein>
    <submittedName>
        <fullName evidence="1">Uncharacterized protein</fullName>
    </submittedName>
</protein>
<gene>
    <name evidence="1" type="ORF">SAMN04489800_2549</name>
</gene>
<dbReference type="EMBL" id="FNUD01000002">
    <property type="protein sequence ID" value="SEE87090.1"/>
    <property type="molecule type" value="Genomic_DNA"/>
</dbReference>
<name>A0A0J6GF97_PSEDM</name>
<keyword evidence="2" id="KW-1185">Reference proteome</keyword>
<accession>A0A0J6GF97</accession>
<reference evidence="1" key="1">
    <citation type="submission" date="2016-10" db="EMBL/GenBank/DDBJ databases">
        <authorList>
            <person name="Varghese N."/>
            <person name="Submissions S."/>
        </authorList>
    </citation>
    <scope>NUCLEOTIDE SEQUENCE [LARGE SCALE GENOMIC DNA]</scope>
    <source>
        <strain evidence="1">LMG 25555</strain>
    </source>
</reference>
<comment type="caution">
    <text evidence="1">The sequence shown here is derived from an EMBL/GenBank/DDBJ whole genome shotgun (WGS) entry which is preliminary data.</text>
</comment>
<dbReference type="OrthoDB" id="6932988at2"/>
<evidence type="ECO:0000313" key="2">
    <source>
        <dbReference type="Proteomes" id="UP000183613"/>
    </source>
</evidence>
<dbReference type="PATRIC" id="fig|882211.3.peg.512"/>
<sequence length="64" mass="7169">MPTQNPHHTIGLCTSSKVYNTLTELKQLEGHRTAKLVSLLTQHLVSKGLMSDQEVMHMLDLVVD</sequence>